<gene>
    <name evidence="2" type="ORF">QRT04_09705</name>
</gene>
<dbReference type="PANTHER" id="PTHR39441">
    <property type="entry name" value="DUF2252 DOMAIN-CONTAINING PROTEIN"/>
    <property type="match status" value="1"/>
</dbReference>
<accession>A0ABT7SG87</accession>
<evidence type="ECO:0000256" key="1">
    <source>
        <dbReference type="SAM" id="MobiDB-lite"/>
    </source>
</evidence>
<reference evidence="2 3" key="1">
    <citation type="submission" date="2023-06" db="EMBL/GenBank/DDBJ databases">
        <title>Cellulomonas sp. MW4 Whole genome sequence.</title>
        <authorList>
            <person name="Park S."/>
        </authorList>
    </citation>
    <scope>NUCLEOTIDE SEQUENCE [LARGE SCALE GENOMIC DNA]</scope>
    <source>
        <strain evidence="2 3">MW4</strain>
    </source>
</reference>
<dbReference type="PANTHER" id="PTHR39441:SF1">
    <property type="entry name" value="DUF2252 DOMAIN-CONTAINING PROTEIN"/>
    <property type="match status" value="1"/>
</dbReference>
<protein>
    <submittedName>
        <fullName evidence="2">DUF2252 family protein</fullName>
    </submittedName>
</protein>
<comment type="caution">
    <text evidence="2">The sequence shown here is derived from an EMBL/GenBank/DDBJ whole genome shotgun (WGS) entry which is preliminary data.</text>
</comment>
<feature type="compositionally biased region" description="Basic and acidic residues" evidence="1">
    <location>
        <begin position="57"/>
        <end position="89"/>
    </location>
</feature>
<dbReference type="Proteomes" id="UP001529338">
    <property type="component" value="Unassembled WGS sequence"/>
</dbReference>
<evidence type="ECO:0000313" key="3">
    <source>
        <dbReference type="Proteomes" id="UP001529338"/>
    </source>
</evidence>
<dbReference type="EMBL" id="JAUCGQ010000001">
    <property type="protein sequence ID" value="MDM7855207.1"/>
    <property type="molecule type" value="Genomic_DNA"/>
</dbReference>
<organism evidence="2 3">
    <name type="scientific">Cellulomonas alba</name>
    <dbReference type="NCBI Taxonomy" id="3053467"/>
    <lineage>
        <taxon>Bacteria</taxon>
        <taxon>Bacillati</taxon>
        <taxon>Actinomycetota</taxon>
        <taxon>Actinomycetes</taxon>
        <taxon>Micrococcales</taxon>
        <taxon>Cellulomonadaceae</taxon>
        <taxon>Cellulomonas</taxon>
    </lineage>
</organism>
<feature type="compositionally biased region" description="Pro residues" evidence="1">
    <location>
        <begin position="28"/>
        <end position="38"/>
    </location>
</feature>
<dbReference type="RefSeq" id="WP_289455012.1">
    <property type="nucleotide sequence ID" value="NZ_JAUCGQ010000001.1"/>
</dbReference>
<dbReference type="Pfam" id="PF10009">
    <property type="entry name" value="DUF2252"/>
    <property type="match status" value="1"/>
</dbReference>
<feature type="region of interest" description="Disordered" evidence="1">
    <location>
        <begin position="1"/>
        <end position="89"/>
    </location>
</feature>
<sequence length="514" mass="55516">MAAEPARTTVGTPETAPPPVASGSAPAGSPPEVAPPAPGAGRPWDDAMVGASAGPPSREESHERGHAARREVPHERLADAGPEEGRPDPVELLLSQAGSRVPELLPIRHGRMAASPFAFLRGAALVMAADLAATARTGVDAQLCGDAHLANFGVYGSPERRLLFDVNDFDETLPGPFEWDLKRLVASIEVSAREHELKRKVRRSLTVGAVAAYREAMAEFAGQRLIDVWYAHIDAEKAAKSLARRDDLDARLTREAVQKARRRDQLRSVEKLTTVVDGRRVFVDDPPLVVRAPEMLSADEAALFEAGMDSLVVAYQATLQDDRQQLLHGYRLVDIARKVVGVGSVGTRAWVLLMQGQDADDCLLLQAKEAQASVLEQYVGASRYENHGERVVQGQRLMQAASDVLLGWRRVTGLDGVSRDFYVRQLRDWKGAVPVEELAPAGLLAYGRLCGWTLARAHARSGDRIAIAAYLGHGDGADEALADFAATYADRTERDHAGLTAAIDEGRVEARLGV</sequence>
<dbReference type="InterPro" id="IPR018721">
    <property type="entry name" value="DUF2252"/>
</dbReference>
<name>A0ABT7SG87_9CELL</name>
<proteinExistence type="predicted"/>
<evidence type="ECO:0000313" key="2">
    <source>
        <dbReference type="EMBL" id="MDM7855207.1"/>
    </source>
</evidence>
<keyword evidence="3" id="KW-1185">Reference proteome</keyword>